<dbReference type="STRING" id="1150112.SAMN04487893_102214"/>
<keyword evidence="1 3" id="KW-0456">Lyase</keyword>
<dbReference type="Proteomes" id="UP000243887">
    <property type="component" value="Unassembled WGS sequence"/>
</dbReference>
<evidence type="ECO:0000313" key="6">
    <source>
        <dbReference type="EMBL" id="SFI98798.1"/>
    </source>
</evidence>
<evidence type="ECO:0000256" key="2">
    <source>
        <dbReference type="ARBA" id="ARBA00023316"/>
    </source>
</evidence>
<comment type="function">
    <text evidence="3">Lytic transglycosylase with a strong preference for naked glycan strands that lack stem peptides.</text>
</comment>
<dbReference type="PANTHER" id="PTHR34183">
    <property type="entry name" value="ENDOLYTIC PEPTIDOGLYCAN TRANSGLYCOSYLASE RLPA"/>
    <property type="match status" value="1"/>
</dbReference>
<dbReference type="HAMAP" id="MF_02071">
    <property type="entry name" value="RlpA"/>
    <property type="match status" value="1"/>
</dbReference>
<organism evidence="6 7">
    <name type="scientific">Myroides guanonis</name>
    <dbReference type="NCBI Taxonomy" id="1150112"/>
    <lineage>
        <taxon>Bacteria</taxon>
        <taxon>Pseudomonadati</taxon>
        <taxon>Bacteroidota</taxon>
        <taxon>Flavobacteriia</taxon>
        <taxon>Flavobacteriales</taxon>
        <taxon>Flavobacteriaceae</taxon>
        <taxon>Myroides</taxon>
    </lineage>
</organism>
<evidence type="ECO:0000256" key="1">
    <source>
        <dbReference type="ARBA" id="ARBA00023239"/>
    </source>
</evidence>
<dbReference type="SUPFAM" id="SSF50685">
    <property type="entry name" value="Barwin-like endoglucanases"/>
    <property type="match status" value="1"/>
</dbReference>
<dbReference type="AlphaFoldDB" id="A0A1I3MP40"/>
<dbReference type="RefSeq" id="WP_090677977.1">
    <property type="nucleotide sequence ID" value="NZ_FORU01000002.1"/>
</dbReference>
<keyword evidence="7" id="KW-1185">Reference proteome</keyword>
<dbReference type="InterPro" id="IPR009009">
    <property type="entry name" value="RlpA-like_DPBB"/>
</dbReference>
<evidence type="ECO:0000256" key="3">
    <source>
        <dbReference type="HAMAP-Rule" id="MF_02071"/>
    </source>
</evidence>
<evidence type="ECO:0000313" key="7">
    <source>
        <dbReference type="Proteomes" id="UP000243887"/>
    </source>
</evidence>
<dbReference type="InterPro" id="IPR034718">
    <property type="entry name" value="RlpA"/>
</dbReference>
<feature type="domain" description="RlpA-like protein double-psi beta-barrel" evidence="5">
    <location>
        <begin position="77"/>
        <end position="163"/>
    </location>
</feature>
<dbReference type="InterPro" id="IPR012997">
    <property type="entry name" value="RplA"/>
</dbReference>
<dbReference type="Pfam" id="PF03330">
    <property type="entry name" value="DPBB_1"/>
    <property type="match status" value="1"/>
</dbReference>
<dbReference type="GO" id="GO:0071555">
    <property type="term" value="P:cell wall organization"/>
    <property type="evidence" value="ECO:0007669"/>
    <property type="project" value="UniProtKB-KW"/>
</dbReference>
<keyword evidence="2 3" id="KW-0961">Cell wall biogenesis/degradation</keyword>
<name>A0A1I3MP40_9FLAO</name>
<proteinExistence type="inferred from homology"/>
<dbReference type="PANTHER" id="PTHR34183:SF8">
    <property type="entry name" value="ENDOLYTIC PEPTIDOGLYCAN TRANSGLYCOSYLASE RLPA-RELATED"/>
    <property type="match status" value="1"/>
</dbReference>
<evidence type="ECO:0000256" key="4">
    <source>
        <dbReference type="RuleBase" id="RU003495"/>
    </source>
</evidence>
<reference evidence="7" key="1">
    <citation type="submission" date="2016-10" db="EMBL/GenBank/DDBJ databases">
        <authorList>
            <person name="Varghese N."/>
            <person name="Submissions S."/>
        </authorList>
    </citation>
    <scope>NUCLEOTIDE SEQUENCE [LARGE SCALE GENOMIC DNA]</scope>
    <source>
        <strain evidence="7">DSM 26542</strain>
    </source>
</reference>
<dbReference type="GO" id="GO:0008932">
    <property type="term" value="F:lytic endotransglycosylase activity"/>
    <property type="evidence" value="ECO:0007669"/>
    <property type="project" value="UniProtKB-UniRule"/>
</dbReference>
<dbReference type="EC" id="4.2.2.-" evidence="3"/>
<dbReference type="GO" id="GO:0000270">
    <property type="term" value="P:peptidoglycan metabolic process"/>
    <property type="evidence" value="ECO:0007669"/>
    <property type="project" value="UniProtKB-UniRule"/>
</dbReference>
<dbReference type="CDD" id="cd22268">
    <property type="entry name" value="DPBB_RlpA-like"/>
    <property type="match status" value="1"/>
</dbReference>
<dbReference type="OrthoDB" id="9779128at2"/>
<dbReference type="Gene3D" id="2.40.40.10">
    <property type="entry name" value="RlpA-like domain"/>
    <property type="match status" value="1"/>
</dbReference>
<sequence length="172" mass="19352">MKEYTALIWILSFLLFSSFTTDKQWRKSDTTPTIAIDTLGLVTVGNKQFDSNNTIEDSIQAVEEINEELELIAPETKASYYHDKFIGKKTASGLVFDNKAYTAAHKTLPFGTKVKVTNLKNLKSVILTITDRGPYTKGREIDITKKAFMELAENRGHGTLNVKVERITNEDS</sequence>
<accession>A0A1I3MP40</accession>
<evidence type="ECO:0000259" key="5">
    <source>
        <dbReference type="Pfam" id="PF03330"/>
    </source>
</evidence>
<keyword evidence="6" id="KW-0449">Lipoprotein</keyword>
<protein>
    <recommendedName>
        <fullName evidence="3">Probable endolytic peptidoglycan transglycosylase RlpA</fullName>
        <ecNumber evidence="3">4.2.2.-</ecNumber>
    </recommendedName>
</protein>
<dbReference type="EMBL" id="FORU01000002">
    <property type="protein sequence ID" value="SFI98798.1"/>
    <property type="molecule type" value="Genomic_DNA"/>
</dbReference>
<dbReference type="NCBIfam" id="TIGR00413">
    <property type="entry name" value="rlpA"/>
    <property type="match status" value="1"/>
</dbReference>
<comment type="similarity">
    <text evidence="3 4">Belongs to the RlpA family.</text>
</comment>
<gene>
    <name evidence="3" type="primary">rlpA</name>
    <name evidence="6" type="ORF">SAMN04487893_102214</name>
</gene>
<dbReference type="InterPro" id="IPR036908">
    <property type="entry name" value="RlpA-like_sf"/>
</dbReference>